<dbReference type="Gene3D" id="3.30.70.1730">
    <property type="match status" value="1"/>
</dbReference>
<dbReference type="SUPFAM" id="SSF160369">
    <property type="entry name" value="Ribosomal protein L10-like"/>
    <property type="match status" value="1"/>
</dbReference>
<evidence type="ECO:0000313" key="8">
    <source>
        <dbReference type="EMBL" id="HHS29838.1"/>
    </source>
</evidence>
<dbReference type="Pfam" id="PF00466">
    <property type="entry name" value="Ribosomal_L10"/>
    <property type="match status" value="1"/>
</dbReference>
<dbReference type="InterPro" id="IPR022973">
    <property type="entry name" value="Ribosomal_uL10_bac"/>
</dbReference>
<sequence>MLKPQIERKAQIVQALQDKVSKAQIGILADFSGIKVGPMTLLRRQMKEAGGELTVAKNTLLKRAAGEDSLLKPIADDLKGPNALVLGYEDPVNLAKLLVKFAQDLPLLKIKGGILGGQTLTAQDVEALSKLPAREVLLAQLLGLLQAPSQALVNVLAGVIRNFLNVLVAIRDQKEESGEAAAPAAGEAPAPESGEPSA</sequence>
<dbReference type="AlphaFoldDB" id="A0A7V6A4G2"/>
<gene>
    <name evidence="6" type="primary">rplJ</name>
    <name evidence="8" type="ORF">ENV52_09090</name>
</gene>
<evidence type="ECO:0000256" key="1">
    <source>
        <dbReference type="ARBA" id="ARBA00002633"/>
    </source>
</evidence>
<comment type="function">
    <text evidence="1 6">Forms part of the ribosomal stalk, playing a central role in the interaction of the ribosome with GTP-bound translation factors.</text>
</comment>
<reference evidence="8" key="1">
    <citation type="journal article" date="2020" name="mSystems">
        <title>Genome- and Community-Level Interaction Insights into Carbon Utilization and Element Cycling Functions of Hydrothermarchaeota in Hydrothermal Sediment.</title>
        <authorList>
            <person name="Zhou Z."/>
            <person name="Liu Y."/>
            <person name="Xu W."/>
            <person name="Pan J."/>
            <person name="Luo Z.H."/>
            <person name="Li M."/>
        </authorList>
    </citation>
    <scope>NUCLEOTIDE SEQUENCE [LARGE SCALE GENOMIC DNA]</scope>
    <source>
        <strain evidence="8">SpSt-767</strain>
    </source>
</reference>
<evidence type="ECO:0000256" key="7">
    <source>
        <dbReference type="SAM" id="MobiDB-lite"/>
    </source>
</evidence>
<dbReference type="NCBIfam" id="NF000955">
    <property type="entry name" value="PRK00099.1-1"/>
    <property type="match status" value="1"/>
</dbReference>
<protein>
    <recommendedName>
        <fullName evidence="5 6">Large ribosomal subunit protein uL10</fullName>
    </recommendedName>
</protein>
<keyword evidence="3 6" id="KW-0689">Ribosomal protein</keyword>
<dbReference type="InterPro" id="IPR001790">
    <property type="entry name" value="Ribosomal_uL10"/>
</dbReference>
<accession>A0A7V6A4G2</accession>
<dbReference type="InterPro" id="IPR043141">
    <property type="entry name" value="Ribosomal_uL10-like_sf"/>
</dbReference>
<evidence type="ECO:0000256" key="6">
    <source>
        <dbReference type="HAMAP-Rule" id="MF_00362"/>
    </source>
</evidence>
<keyword evidence="4 6" id="KW-0687">Ribonucleoprotein</keyword>
<dbReference type="Gene3D" id="6.10.250.290">
    <property type="match status" value="1"/>
</dbReference>
<comment type="similarity">
    <text evidence="2 6">Belongs to the universal ribosomal protein uL10 family.</text>
</comment>
<evidence type="ECO:0000256" key="3">
    <source>
        <dbReference type="ARBA" id="ARBA00022980"/>
    </source>
</evidence>
<name>A0A7V6A4G2_9BACT</name>
<comment type="subunit">
    <text evidence="6">Part of the ribosomal stalk of the 50S ribosomal subunit. The N-terminus interacts with L11 and the large rRNA to form the base of the stalk. The C-terminus forms an elongated spine to which L12 dimers bind in a sequential fashion forming a multimeric L10(L12)X complex.</text>
</comment>
<dbReference type="GO" id="GO:0070180">
    <property type="term" value="F:large ribosomal subunit rRNA binding"/>
    <property type="evidence" value="ECO:0007669"/>
    <property type="project" value="UniProtKB-UniRule"/>
</dbReference>
<keyword evidence="6" id="KW-0694">RNA-binding</keyword>
<comment type="caution">
    <text evidence="8">The sequence shown here is derived from an EMBL/GenBank/DDBJ whole genome shotgun (WGS) entry which is preliminary data.</text>
</comment>
<dbReference type="GO" id="GO:0005840">
    <property type="term" value="C:ribosome"/>
    <property type="evidence" value="ECO:0007669"/>
    <property type="project" value="UniProtKB-KW"/>
</dbReference>
<proteinExistence type="inferred from homology"/>
<dbReference type="EMBL" id="DTGR01000143">
    <property type="protein sequence ID" value="HHS29838.1"/>
    <property type="molecule type" value="Genomic_DNA"/>
</dbReference>
<dbReference type="GO" id="GO:0006412">
    <property type="term" value="P:translation"/>
    <property type="evidence" value="ECO:0007669"/>
    <property type="project" value="UniProtKB-UniRule"/>
</dbReference>
<keyword evidence="6" id="KW-0699">rRNA-binding</keyword>
<feature type="region of interest" description="Disordered" evidence="7">
    <location>
        <begin position="177"/>
        <end position="198"/>
    </location>
</feature>
<organism evidence="8">
    <name type="scientific">Desulfobacca acetoxidans</name>
    <dbReference type="NCBI Taxonomy" id="60893"/>
    <lineage>
        <taxon>Bacteria</taxon>
        <taxon>Pseudomonadati</taxon>
        <taxon>Thermodesulfobacteriota</taxon>
        <taxon>Desulfobaccia</taxon>
        <taxon>Desulfobaccales</taxon>
        <taxon>Desulfobaccaceae</taxon>
        <taxon>Desulfobacca</taxon>
    </lineage>
</organism>
<evidence type="ECO:0000256" key="4">
    <source>
        <dbReference type="ARBA" id="ARBA00023274"/>
    </source>
</evidence>
<dbReference type="GO" id="GO:1990904">
    <property type="term" value="C:ribonucleoprotein complex"/>
    <property type="evidence" value="ECO:0007669"/>
    <property type="project" value="UniProtKB-KW"/>
</dbReference>
<feature type="compositionally biased region" description="Low complexity" evidence="7">
    <location>
        <begin position="179"/>
        <end position="198"/>
    </location>
</feature>
<evidence type="ECO:0000256" key="5">
    <source>
        <dbReference type="ARBA" id="ARBA00035202"/>
    </source>
</evidence>
<evidence type="ECO:0000256" key="2">
    <source>
        <dbReference type="ARBA" id="ARBA00008889"/>
    </source>
</evidence>
<dbReference type="PANTHER" id="PTHR11560">
    <property type="entry name" value="39S RIBOSOMAL PROTEIN L10, MITOCHONDRIAL"/>
    <property type="match status" value="1"/>
</dbReference>
<dbReference type="InterPro" id="IPR047865">
    <property type="entry name" value="Ribosomal_uL10_bac_type"/>
</dbReference>
<dbReference type="CDD" id="cd05797">
    <property type="entry name" value="Ribosomal_L10"/>
    <property type="match status" value="1"/>
</dbReference>
<dbReference type="HAMAP" id="MF_00362">
    <property type="entry name" value="Ribosomal_uL10"/>
    <property type="match status" value="1"/>
</dbReference>